<keyword evidence="5 8" id="KW-1133">Transmembrane helix</keyword>
<keyword evidence="4 8" id="KW-0812">Transmembrane</keyword>
<keyword evidence="3" id="KW-0050">Antiport</keyword>
<dbReference type="InterPro" id="IPR006153">
    <property type="entry name" value="Cation/H_exchanger_TM"/>
</dbReference>
<dbReference type="RefSeq" id="WP_201955245.1">
    <property type="nucleotide sequence ID" value="NZ_JAERRJ010000015.1"/>
</dbReference>
<dbReference type="PANTHER" id="PTHR32507:SF8">
    <property type="entry name" value="CNH1P"/>
    <property type="match status" value="1"/>
</dbReference>
<evidence type="ECO:0000256" key="1">
    <source>
        <dbReference type="ARBA" id="ARBA00004651"/>
    </source>
</evidence>
<reference evidence="10 11" key="1">
    <citation type="submission" date="2021-01" db="EMBL/GenBank/DDBJ databases">
        <title>WGS of actinomycetes isolated from Thailand.</title>
        <authorList>
            <person name="Thawai C."/>
        </authorList>
    </citation>
    <scope>NUCLEOTIDE SEQUENCE [LARGE SCALE GENOMIC DNA]</scope>
    <source>
        <strain evidence="10 11">LPG 2</strain>
    </source>
</reference>
<evidence type="ECO:0000256" key="8">
    <source>
        <dbReference type="SAM" id="Phobius"/>
    </source>
</evidence>
<evidence type="ECO:0000256" key="4">
    <source>
        <dbReference type="ARBA" id="ARBA00022692"/>
    </source>
</evidence>
<feature type="transmembrane region" description="Helical" evidence="8">
    <location>
        <begin position="89"/>
        <end position="111"/>
    </location>
</feature>
<comment type="subcellular location">
    <subcellularLocation>
        <location evidence="1">Cell membrane</location>
        <topology evidence="1">Multi-pass membrane protein</topology>
    </subcellularLocation>
</comment>
<dbReference type="PANTHER" id="PTHR32507">
    <property type="entry name" value="NA(+)/H(+) ANTIPORTER 1"/>
    <property type="match status" value="1"/>
</dbReference>
<feature type="transmembrane region" description="Helical" evidence="8">
    <location>
        <begin position="369"/>
        <end position="391"/>
    </location>
</feature>
<dbReference type="Proteomes" id="UP000602198">
    <property type="component" value="Unassembled WGS sequence"/>
</dbReference>
<keyword evidence="7 8" id="KW-0472">Membrane</keyword>
<keyword evidence="11" id="KW-1185">Reference proteome</keyword>
<gene>
    <name evidence="10" type="ORF">JK358_33080</name>
</gene>
<keyword evidence="2" id="KW-0813">Transport</keyword>
<feature type="domain" description="Cation/H+ exchanger transmembrane" evidence="9">
    <location>
        <begin position="12"/>
        <end position="384"/>
    </location>
</feature>
<comment type="caution">
    <text evidence="10">The sequence shown here is derived from an EMBL/GenBank/DDBJ whole genome shotgun (WGS) entry which is preliminary data.</text>
</comment>
<name>A0ABS1MG62_9NOCA</name>
<evidence type="ECO:0000313" key="11">
    <source>
        <dbReference type="Proteomes" id="UP000602198"/>
    </source>
</evidence>
<evidence type="ECO:0000256" key="3">
    <source>
        <dbReference type="ARBA" id="ARBA00022449"/>
    </source>
</evidence>
<dbReference type="Pfam" id="PF00999">
    <property type="entry name" value="Na_H_Exchanger"/>
    <property type="match status" value="1"/>
</dbReference>
<organism evidence="10 11">
    <name type="scientific">Nocardia acididurans</name>
    <dbReference type="NCBI Taxonomy" id="2802282"/>
    <lineage>
        <taxon>Bacteria</taxon>
        <taxon>Bacillati</taxon>
        <taxon>Actinomycetota</taxon>
        <taxon>Actinomycetes</taxon>
        <taxon>Mycobacteriales</taxon>
        <taxon>Nocardiaceae</taxon>
        <taxon>Nocardia</taxon>
    </lineage>
</organism>
<feature type="transmembrane region" description="Helical" evidence="8">
    <location>
        <begin position="274"/>
        <end position="298"/>
    </location>
</feature>
<feature type="transmembrane region" description="Helical" evidence="8">
    <location>
        <begin position="57"/>
        <end position="77"/>
    </location>
</feature>
<evidence type="ECO:0000256" key="6">
    <source>
        <dbReference type="ARBA" id="ARBA00023065"/>
    </source>
</evidence>
<feature type="transmembrane region" description="Helical" evidence="8">
    <location>
        <begin position="117"/>
        <end position="139"/>
    </location>
</feature>
<accession>A0ABS1MG62</accession>
<evidence type="ECO:0000259" key="9">
    <source>
        <dbReference type="Pfam" id="PF00999"/>
    </source>
</evidence>
<feature type="transmembrane region" description="Helical" evidence="8">
    <location>
        <begin position="304"/>
        <end position="326"/>
    </location>
</feature>
<keyword evidence="6" id="KW-0406">Ion transport</keyword>
<evidence type="ECO:0000256" key="5">
    <source>
        <dbReference type="ARBA" id="ARBA00022989"/>
    </source>
</evidence>
<proteinExistence type="predicted"/>
<feature type="transmembrane region" description="Helical" evidence="8">
    <location>
        <begin position="193"/>
        <end position="212"/>
    </location>
</feature>
<dbReference type="EMBL" id="JAERRJ010000015">
    <property type="protein sequence ID" value="MBL1079251.1"/>
    <property type="molecule type" value="Genomic_DNA"/>
</dbReference>
<sequence>MVASILAVTTTLIIWALLATKLERWRISPPVVVVAAGALVGATTQGSIIGDALNTKVALHTAEIVLAILLFLDATDVKGGLLGRNPAAALRLLLIAMPLSLAAAVVLGMWVLPGYGWAVMLVIACVIVPIDFAPASAILRDRRIPVRVRNILNVESGYNDGIISPLFIFALILAGDLTQSQTPAQALATALPAAAKAIGVGVGTGAVLAFLINRADRAKLMNPQAKRMVLVAAPLLTYALSTGIDGNGFVAAFVCGLVIHRFREPEEHRRELELLEDVGFLLTIVMWFAFGVVAVYILAEVADWRVWLLSAAVLTVIRIGPVLLSLTGSGLTPIENVLIGLLGPRGTTSIVFALLAFNQLPDSAAELALTVMVVTVSASVVLHGVGSLLTARGYQRRSGRAA</sequence>
<evidence type="ECO:0000313" key="10">
    <source>
        <dbReference type="EMBL" id="MBL1079251.1"/>
    </source>
</evidence>
<evidence type="ECO:0000256" key="7">
    <source>
        <dbReference type="ARBA" id="ARBA00023136"/>
    </source>
</evidence>
<evidence type="ECO:0000256" key="2">
    <source>
        <dbReference type="ARBA" id="ARBA00022448"/>
    </source>
</evidence>
<protein>
    <submittedName>
        <fullName evidence="10">Cation:proton antiporter</fullName>
    </submittedName>
</protein>
<feature type="transmembrane region" description="Helical" evidence="8">
    <location>
        <begin position="151"/>
        <end position="173"/>
    </location>
</feature>